<feature type="region of interest" description="Disordered" evidence="1">
    <location>
        <begin position="3947"/>
        <end position="3967"/>
    </location>
</feature>
<feature type="chain" id="PRO_5029449020" evidence="3">
    <location>
        <begin position="35"/>
        <end position="4574"/>
    </location>
</feature>
<evidence type="ECO:0000256" key="2">
    <source>
        <dbReference type="SAM" id="Phobius"/>
    </source>
</evidence>
<feature type="region of interest" description="Disordered" evidence="1">
    <location>
        <begin position="4403"/>
        <end position="4487"/>
    </location>
</feature>
<dbReference type="Proteomes" id="UP000549394">
    <property type="component" value="Unassembled WGS sequence"/>
</dbReference>
<evidence type="ECO:0000256" key="3">
    <source>
        <dbReference type="SAM" id="SignalP"/>
    </source>
</evidence>
<dbReference type="EMBL" id="CAJFCJ010000017">
    <property type="protein sequence ID" value="CAD5122326.1"/>
    <property type="molecule type" value="Genomic_DNA"/>
</dbReference>
<feature type="region of interest" description="Disordered" evidence="1">
    <location>
        <begin position="4499"/>
        <end position="4574"/>
    </location>
</feature>
<protein>
    <submittedName>
        <fullName evidence="4">DgyrCDS10767</fullName>
    </submittedName>
</protein>
<feature type="transmembrane region" description="Helical" evidence="2">
    <location>
        <begin position="4373"/>
        <end position="4396"/>
    </location>
</feature>
<keyword evidence="3" id="KW-0732">Signal</keyword>
<feature type="compositionally biased region" description="Polar residues" evidence="1">
    <location>
        <begin position="4543"/>
        <end position="4574"/>
    </location>
</feature>
<evidence type="ECO:0000256" key="1">
    <source>
        <dbReference type="SAM" id="MobiDB-lite"/>
    </source>
</evidence>
<feature type="compositionally biased region" description="Polar residues" evidence="1">
    <location>
        <begin position="4508"/>
        <end position="4517"/>
    </location>
</feature>
<accession>A0A7I8W3R3</accession>
<feature type="signal peptide" evidence="3">
    <location>
        <begin position="1"/>
        <end position="34"/>
    </location>
</feature>
<proteinExistence type="predicted"/>
<dbReference type="OrthoDB" id="10068766at2759"/>
<keyword evidence="2" id="KW-0812">Transmembrane</keyword>
<keyword evidence="2" id="KW-0472">Membrane</keyword>
<keyword evidence="2" id="KW-1133">Transmembrane helix</keyword>
<reference evidence="4 5" key="1">
    <citation type="submission" date="2020-08" db="EMBL/GenBank/DDBJ databases">
        <authorList>
            <person name="Hejnol A."/>
        </authorList>
    </citation>
    <scope>NUCLEOTIDE SEQUENCE [LARGE SCALE GENOMIC DNA]</scope>
</reference>
<feature type="compositionally biased region" description="Polar residues" evidence="1">
    <location>
        <begin position="3955"/>
        <end position="3967"/>
    </location>
</feature>
<sequence>MKSNLLHPSEKTITIHFQLSLFCILIFLINTSSSNLSCSNDQVPCLKTNTCVPKQQFREQECKVTCENNQKFCEKQNKCIQEANYTVKDCQSQQQCPQDEKLCMKTQTCVADKDFKEEDCRPECENGKKFCMMRKSCIDEASYKEDDCKQMPHCTSDEKYCMKTKECVAVKDFKEDECRPDCENGKKFCMMRKACIDEATFKEDDCKPMPHCTSDEEYCLKTKACVAVKDFKEDECRPDCENGTKFCMMRKSCIDEASYKEDDCKPIPQCGQDEKYCMKTKACVAVKDFKEDECRPDCENGTKFCMMRKSCIDEASYKEDDCKPMPHCTSDEKYCMKTKACVAVKDFKEEDCRPECENGKKFCMRQKACIDEASYKEDDCKPMPQCGQEEKYCLKTKACVAVKDFKEEDCRPECENGKKFCMRRKACIDEASYKEDDCKPMPQCGQDEKYCLKTKACVAVKDFKEDECRPDCENGTKFCMMRKSCIDEASYKEDDCKPIPQCGQDEKYCMKTKACVAVKDFKEEDCRPECENGTKFCMRQKACIDEATYKEDNCKPMPQCGQEEKYCIKTKACVAVKDFKEEDCRPECENGKKFCMMRKACIDEATFKEDDCKPMPHCTSDEKYCLKTKACVAVKDFKEEDCRPECENGKKFCMRQKACIDEATYKEDNCKPMPQCGQEEKYCMKTKECVAVKEFKEDECRPDCENGKKFCMMRMACIDEASYKEDDCKPMPHCTSDEKYCMKTKECVAVKDFKEDECRPDCENGKKFCMMRMACIDESSYKDDCKPMPHCTSDEKYCMKTKACVAVKDFKEEDCRLECENGKKFCIRIKACIDESSYKEDDCKPMPQCGQEEKYCIKTKACVAVKDFKEEDCRPECENGKKFCMRRKACIDEASHKEDDCKPMPQCGQDEMYCMKTKACVAVKDFKEEDCRPECENGKKFCMRRKACIDEASYKEDDCKPMPQCGQEKKYCIKTKACVAVKDFKEEDCRPECENGKKFCMRRKACIDEASYKEDDCKPMPQCGQDEKYCMKTKACVAVKDFKEEDCRPECENGKKFCMRQKACIDEATYKEADCKPMPQCGQDEKYCIKTKACVAVKDFKEEDCRLECENGKKFCIRIKACIDESSYKEDDCKPMPHCTSDEKYCLKTKACVAVKDFKEEDCRPECENGKKFCMRRKACIDEASYKEDDCKPMPQCGQDEKYCMKTKACVAVKDFKEEDCRPECENGKKFCMRRKACIDESSYKEDDCKLMPQCGQDEKYCMKTKACVAVKDFKEEDCRPECENGKKFCMRRKACIDEASYKEDDCKPMPQCGQDEKYCMKTKACVAVKDFKEEDCRPECENGKKFCMRRKACIDEASYKEDDCKPMPQCGQDEKYCMKTKACVAVKDFKEEDCRPECENGKKFCMRRRACIDEASYKEDDCKPMPQCGQDEKYCMKTKACVAVKDFKEEDCRPECENGKKFCMRRKACIDESSYKEDDCKLMPQCGQDKKYCMKTKECVAVKDFKEEDCRPECENGKKFCMRRKACIDEASYKEDDCKPMPQCGQDEKYCMKTKACVAVKDFKEEDCRPECENGKKFCMRRKACIDESSYKEDDCKLMPQCGQDEKYCMKTKACVAVKDFKEEDCRPECENGKKFCMKRKACIDESSYKEDDCKLMPQCGQDKKYCMKTKECVAVKDFKEEDCRPECENGKKFCMRRKACIDEASYKEDDCKPMPQCGQDEKYCMKTKACVAVKDFKEEDCRPECENGKKFCMRRKACIDEASYKEDDCKPMPQCGQDEKYCMKTKACVAVKDFKEEDCRPECENGKKFCMRRKACIDEASYKEDDCKPMPQCGQDEKYCMKTKACVAVKDFKEEDCRPECENGKKFCMRRKACIDESSYKEDDCKLMPQCGQDKKYCMKTKECVAVKDFKEEDCRPECENGKKFCMRRKACIDEASYKEDDCKPMPQCGQDEKYCMKTKACVAVKDFKEEDCRPECENGKKFCMRRKACIDESSYKEDDCKLMPQCGQDEKYCMKTKACVAVKDFKEEDCRPECENGKKFCMKRKACIDESSYKEDDCKLMPQCGQDKKYCMKTKECVAVKDFKEEDCRPECENGKKFCMRRKACIDEATYKEDDCKPITECTSDEKYCMKTKACVAVKDFKEEDCRVECENGKKFCMRRKACIDEATYKEDDCKPITQCAQDEKYCMKTKKCVAQEDYKEVDCKAIANCGSNEKFCLKTKKCIAVELFKEEDCKTVSLICPVVAGGKDAGTCGAVCKDENDCGAGKICCTSACGGKTCTDGENSNKPIGLLIYKNDKTTLESLVSSIKVVGGEANNLLFKLKSKTSVSLSVTEKDSTNNEFLSAAGELSVTGKHGWYSYSLEIYTPNKVLAREMDVMILKFPVNQKPVLTLKKNVINTDEDSESDDLNIESFFDIEDNEIKPAESWDETKYGKMSPAAKKYEVLYHREVELASKAKENAIFIMQFPRVQNVKNIKSSLFVKDSKGARRKLSMVGGVVKSSDKLIVKPVENFHGEFKLSVYPVDDSGRREIANYVRSSKINELFEFLKSSVHVGVAKLIVVKVAQSNDSPYFLKNDNFFSLYKNPATAVKDLFVPEKNDNYQGATAKSIVNSFYGDEETKDLGMAVFMAQESTVYGNFEYQKDGGAWTKLIVGSDLTYLTIDSYRRVIAPLLFKLQGSSVVNSRTMLNDVLPKLSTKSDKITLVYLKPNDRIRYLPKDWSASWEKKKIAHFGFYAWDMNNKTPTESIDGPLCKSDLCGGKGTLSFLPVLSLAQKVDCNGVPGGSIKRDKCDKCAGGNECLKKDCNGEVKGTAFIDLCGNCVGGSTTKKPNYARDCSGRCNGNFTLISFQTDKGEEKICLDKNTNTTKFLFSRWCDGKFKSSARLNKCKKCFGGSTGLTNTAGMDVCGICGGDGKSCLDCKGTVRGTATVDKCNKCKEAKDKTRDTDCISLFSIKPMNLFYTKKDKLIITGVGINLFKTVEKCSLSSQSDSNKVNLLDSKIVNINGETVVVANYDGSAAAGTYKAECLFKGDTEKTLTSEKTIVLIGNPKVTKFSVKSIQRGSSDVQTGMATVEDTLENPVCFFICPPNSKSLPFCAARTKFSKFVEKNHLVLIGCKKKEDTKLEINLRMFLKIQPTSLNINIANILPTSASELQGTPSVSLKVIGTPPSVKSVRFSSNLCYLFVKFDKVIEIKGRDCISKKADYKECCKAMWKSADLDKFGTGAECLLTNNGELAIRLGKENRNLVSGTTLSLIDDIIKERGVDDSVAAYLTSQTIDIPDIKGKLFATLIAPEKVGGDSNVNIRAKVGGAQGCTKLNYEWTLEFITGQNPNADAQTKLDSTKSNLKNTGEVSLGGSDLAPGYNYKITLKATNFIGTSITKTAEFEKATEDLPISVNLIAPDQAVDPKSNFRLSTSIIVEKTLSKVRYSYSVMNSIDFKLDFARSRVVNLNGRKLKLQGGKTYEVQVTVDYEFKQGNAVKSGSLTASAKFETKILPLVVLLKGKGKMEESATESLDGSLSFDPNVAGGSLTDAIYEWTCEKTDEGTGGLCYDVDGNVYTKEKFDNSLEISGSKLGQGKYKFCLKIQKDTIKTSNCKEIEIVKEPAPVLLDYELKSFSTSATIKAKVESKKPAAVSWSALFEDGTTVASIAHSREISTTDEKPDCIFYGPQVIGKEMQQARVWLKCQSLKINAVYKIKLEIFRIDENGEQIESENEQDANSLFDEEEFEIITPGAPEILDISVDKKTAQEITEEIKATVNAIDDEENLPLRFSLEICDEDDNCRMISPNSPKEQHQFTLPKGKFRYGYTVCNRFDICTQKQSDVGDVIDVTALNLDKTSAADLDLEGLAESSEDPLAALNNFVSGSIGEKGKTNPEFAEAIENVKSSVVSGSLDKLDTSNPKEGANQLAKVLDKRFLPKVISKEIVDKLVKGLEDLLESLFPKPSNSLRKKRATSTSPTKDPMTASQVKTFIDSQDIELKQSLTSANSKDFQENVKKYVIGMCRGPIIDQDAIVAEADLATIRLKKRNFNDISSMWLDAACQNCTNDAKIKLDNETEDELKQWNCSAGTCLGACIGSVAITRDVISISTTALAPLNSPLKSNIMALFLLNYETENFVAVSNSKVQIKVPVVGTVNNSFSLECRFWESGKWNNSICSSGSVMTQNGSSSVICTCSMYNSYVALFEAPLEETTTDAMTTAAAMISTEEMTTQAVNPSKAQTVGQTKSGQTDKNNVDITTEANHEIHIDADKVKAQFSLNADYNTIVQDKAAFETSMVDQLAVQLSINKDRISGLSVEKGSIIVIFSILKGSSGPTLGQVLTNLQTKVTSAQLVIKSPSGATLAVMQNSFHYTPPTPAPTPSKKDDDDNSKTKTIIIVVCVLVGVLLIVGIIVAVCLVQKNNQQQKKIPSYNDQASHRPLTGSRPPPYQTNPTETGYTNQGFDTKSKSLVSLSNLNSKSASRPQTAADPDRRSLYNDSRTPAPLSGSTYGALAPLESEIREQPSLARPGSSASSTNSRCPSRVGTPGSVRLNSGLGRISPGLPGTPTTPRSASGSRPQTARSVTITGHGANTTEYN</sequence>
<feature type="compositionally biased region" description="Polar residues" evidence="1">
    <location>
        <begin position="4403"/>
        <end position="4412"/>
    </location>
</feature>
<evidence type="ECO:0000313" key="5">
    <source>
        <dbReference type="Proteomes" id="UP000549394"/>
    </source>
</evidence>
<gene>
    <name evidence="4" type="ORF">DGYR_LOCUS10146</name>
</gene>
<feature type="compositionally biased region" description="Polar residues" evidence="1">
    <location>
        <begin position="4428"/>
        <end position="4441"/>
    </location>
</feature>
<comment type="caution">
    <text evidence="4">The sequence shown here is derived from an EMBL/GenBank/DDBJ whole genome shotgun (WGS) entry which is preliminary data.</text>
</comment>
<organism evidence="4 5">
    <name type="scientific">Dimorphilus gyrociliatus</name>
    <dbReference type="NCBI Taxonomy" id="2664684"/>
    <lineage>
        <taxon>Eukaryota</taxon>
        <taxon>Metazoa</taxon>
        <taxon>Spiralia</taxon>
        <taxon>Lophotrochozoa</taxon>
        <taxon>Annelida</taxon>
        <taxon>Polychaeta</taxon>
        <taxon>Polychaeta incertae sedis</taxon>
        <taxon>Dinophilidae</taxon>
        <taxon>Dimorphilus</taxon>
    </lineage>
</organism>
<feature type="region of interest" description="Disordered" evidence="1">
    <location>
        <begin position="4348"/>
        <end position="4367"/>
    </location>
</feature>
<name>A0A7I8W3R3_9ANNE</name>
<keyword evidence="5" id="KW-1185">Reference proteome</keyword>
<evidence type="ECO:0000313" key="4">
    <source>
        <dbReference type="EMBL" id="CAD5122326.1"/>
    </source>
</evidence>
<feature type="compositionally biased region" description="Low complexity" evidence="1">
    <location>
        <begin position="4445"/>
        <end position="4459"/>
    </location>
</feature>